<evidence type="ECO:0000256" key="1">
    <source>
        <dbReference type="SAM" id="MobiDB-lite"/>
    </source>
</evidence>
<evidence type="ECO:0000313" key="4">
    <source>
        <dbReference type="Proteomes" id="UP000035720"/>
    </source>
</evidence>
<protein>
    <recommendedName>
        <fullName evidence="5">MOSC domain-containing protein</fullName>
    </recommendedName>
</protein>
<sequence length="140" mass="14678">MPQPLASVVDIRTFPEKDQPGVHLDEVLIETEGLAGDRRKKSPVHAIAQADAADTRANLVLTLDPERLLDLVGQTVSLGGARLTIVRQAGNCAGVYADVVTPGTVARGDQMYAEPVSDTPRSSPLVPPTQSVGPSSDTSP</sequence>
<reference evidence="2 4" key="2">
    <citation type="journal article" date="2013" name="ISME J.">
        <title>A metabolic model for members of the genus Tetrasphaera involved in enhanced biological phosphorus removal.</title>
        <authorList>
            <person name="Kristiansen R."/>
            <person name="Nguyen H.T.T."/>
            <person name="Saunders A.M."/>
            <person name="Nielsen J.L."/>
            <person name="Wimmer R."/>
            <person name="Le V.Q."/>
            <person name="McIlroy S.J."/>
            <person name="Petrovski S."/>
            <person name="Seviour R.J."/>
            <person name="Calteau A."/>
            <person name="Nielsen K.L."/>
            <person name="Nielsen P.H."/>
        </authorList>
    </citation>
    <scope>NUCLEOTIDE SEQUENCE [LARGE SCALE GENOMIC DNA]</scope>
    <source>
        <strain evidence="2 4">Ben 74</strain>
    </source>
</reference>
<dbReference type="AlphaFoldDB" id="A0A077M7P8"/>
<feature type="compositionally biased region" description="Polar residues" evidence="1">
    <location>
        <begin position="128"/>
        <end position="140"/>
    </location>
</feature>
<gene>
    <name evidence="2" type="ORF">BN13_1890002</name>
    <name evidence="3" type="ORF">BN13_580008</name>
</gene>
<accession>A0A077M7P8</accession>
<dbReference type="InterPro" id="IPR011037">
    <property type="entry name" value="Pyrv_Knase-like_insert_dom_sf"/>
</dbReference>
<dbReference type="RefSeq" id="WP_048546506.1">
    <property type="nucleotide sequence ID" value="NZ_HF571038.1"/>
</dbReference>
<dbReference type="EMBL" id="CAJC01000170">
    <property type="protein sequence ID" value="CCI54071.1"/>
    <property type="molecule type" value="Genomic_DNA"/>
</dbReference>
<organism evidence="2 4">
    <name type="scientific">Nostocoides jenkinsii Ben 74</name>
    <dbReference type="NCBI Taxonomy" id="1193518"/>
    <lineage>
        <taxon>Bacteria</taxon>
        <taxon>Bacillati</taxon>
        <taxon>Actinomycetota</taxon>
        <taxon>Actinomycetes</taxon>
        <taxon>Micrococcales</taxon>
        <taxon>Intrasporangiaceae</taxon>
        <taxon>Nostocoides</taxon>
    </lineage>
</organism>
<reference evidence="2" key="1">
    <citation type="submission" date="2012-05" db="EMBL/GenBank/DDBJ databases">
        <authorList>
            <person name="McIlroy S."/>
        </authorList>
    </citation>
    <scope>NUCLEOTIDE SEQUENCE</scope>
    <source>
        <strain evidence="2">Ben 74</strain>
    </source>
</reference>
<dbReference type="SUPFAM" id="SSF50800">
    <property type="entry name" value="PK beta-barrel domain-like"/>
    <property type="match status" value="1"/>
</dbReference>
<proteinExistence type="predicted"/>
<feature type="region of interest" description="Disordered" evidence="1">
    <location>
        <begin position="110"/>
        <end position="140"/>
    </location>
</feature>
<dbReference type="Proteomes" id="UP000035720">
    <property type="component" value="Unassembled WGS sequence"/>
</dbReference>
<keyword evidence="4" id="KW-1185">Reference proteome</keyword>
<dbReference type="OrthoDB" id="9793178at2"/>
<name>A0A077M7P8_9MICO</name>
<evidence type="ECO:0000313" key="3">
    <source>
        <dbReference type="EMBL" id="CCI54071.1"/>
    </source>
</evidence>
<dbReference type="STRING" id="1193518.BN13_1890002"/>
<evidence type="ECO:0008006" key="5">
    <source>
        <dbReference type="Google" id="ProtNLM"/>
    </source>
</evidence>
<comment type="caution">
    <text evidence="2">The sequence shown here is derived from an EMBL/GenBank/DDBJ whole genome shotgun (WGS) entry which is preliminary data.</text>
</comment>
<evidence type="ECO:0000313" key="2">
    <source>
        <dbReference type="EMBL" id="CCI52584.1"/>
    </source>
</evidence>
<dbReference type="EMBL" id="CAJC01000100">
    <property type="protein sequence ID" value="CCI52584.1"/>
    <property type="molecule type" value="Genomic_DNA"/>
</dbReference>